<organism evidence="4 5">
    <name type="scientific">Mariniflexile litorale</name>
    <dbReference type="NCBI Taxonomy" id="3045158"/>
    <lineage>
        <taxon>Bacteria</taxon>
        <taxon>Pseudomonadati</taxon>
        <taxon>Bacteroidota</taxon>
        <taxon>Flavobacteriia</taxon>
        <taxon>Flavobacteriales</taxon>
        <taxon>Flavobacteriaceae</taxon>
        <taxon>Mariniflexile</taxon>
    </lineage>
</organism>
<feature type="chain" id="PRO_5043885020" evidence="2">
    <location>
        <begin position="24"/>
        <end position="937"/>
    </location>
</feature>
<protein>
    <submittedName>
        <fullName evidence="4">LamG-like jellyroll fold domain-containing protein</fullName>
    </submittedName>
</protein>
<evidence type="ECO:0000256" key="2">
    <source>
        <dbReference type="SAM" id="SignalP"/>
    </source>
</evidence>
<dbReference type="GO" id="GO:0004553">
    <property type="term" value="F:hydrolase activity, hydrolyzing O-glycosyl compounds"/>
    <property type="evidence" value="ECO:0007669"/>
    <property type="project" value="UniProtKB-ARBA"/>
</dbReference>
<keyword evidence="1 2" id="KW-0732">Signal</keyword>
<evidence type="ECO:0000259" key="3">
    <source>
        <dbReference type="PROSITE" id="PS50853"/>
    </source>
</evidence>
<dbReference type="InterPro" id="IPR036116">
    <property type="entry name" value="FN3_sf"/>
</dbReference>
<evidence type="ECO:0000256" key="1">
    <source>
        <dbReference type="ARBA" id="ARBA00022729"/>
    </source>
</evidence>
<dbReference type="PANTHER" id="PTHR42535:SF2">
    <property type="entry name" value="CHROMOSOME UNDETERMINED SCAFFOLD_146, WHOLE GENOME SHOTGUN SEQUENCE"/>
    <property type="match status" value="1"/>
</dbReference>
<keyword evidence="5" id="KW-1185">Reference proteome</keyword>
<reference evidence="4" key="1">
    <citation type="submission" date="2024-04" db="EMBL/GenBank/DDBJ databases">
        <title>Mariniflexile litorale, isolated from the shallow sediments of the Sea of Japan.</title>
        <authorList>
            <person name="Romanenko L."/>
            <person name="Isaeva M."/>
        </authorList>
    </citation>
    <scope>NUCLEOTIDE SEQUENCE [LARGE SCALE GENOMIC DNA]</scope>
    <source>
        <strain evidence="4">KMM 9835</strain>
    </source>
</reference>
<dbReference type="InterPro" id="IPR026444">
    <property type="entry name" value="Secre_tail"/>
</dbReference>
<dbReference type="EMBL" id="CP155618">
    <property type="protein sequence ID" value="XBL14694.1"/>
    <property type="molecule type" value="Genomic_DNA"/>
</dbReference>
<dbReference type="GO" id="GO:0005975">
    <property type="term" value="P:carbohydrate metabolic process"/>
    <property type="evidence" value="ECO:0007669"/>
    <property type="project" value="UniProtKB-ARBA"/>
</dbReference>
<feature type="domain" description="Fibronectin type-III" evidence="3">
    <location>
        <begin position="551"/>
        <end position="644"/>
    </location>
</feature>
<dbReference type="Gene3D" id="2.60.120.200">
    <property type="match status" value="1"/>
</dbReference>
<dbReference type="Proteomes" id="UP001224325">
    <property type="component" value="Chromosome"/>
</dbReference>
<dbReference type="SUPFAM" id="SSF49265">
    <property type="entry name" value="Fibronectin type III"/>
    <property type="match status" value="1"/>
</dbReference>
<dbReference type="InterPro" id="IPR003961">
    <property type="entry name" value="FN3_dom"/>
</dbReference>
<dbReference type="KEGG" id="mlil:QLS71_001450"/>
<dbReference type="PANTHER" id="PTHR42535">
    <property type="entry name" value="OOKINETE PROTEIN, PUTATIVE-RELATED"/>
    <property type="match status" value="1"/>
</dbReference>
<dbReference type="PROSITE" id="PS50853">
    <property type="entry name" value="FN3"/>
    <property type="match status" value="1"/>
</dbReference>
<gene>
    <name evidence="4" type="ORF">QLS71_001450</name>
</gene>
<dbReference type="InterPro" id="IPR035992">
    <property type="entry name" value="Ricin_B-like_lectins"/>
</dbReference>
<dbReference type="SUPFAM" id="SSF49899">
    <property type="entry name" value="Concanavalin A-like lectins/glucanases"/>
    <property type="match status" value="1"/>
</dbReference>
<dbReference type="InterPro" id="IPR013320">
    <property type="entry name" value="ConA-like_dom_sf"/>
</dbReference>
<dbReference type="Gene3D" id="2.80.10.50">
    <property type="match status" value="2"/>
</dbReference>
<dbReference type="InterPro" id="IPR000772">
    <property type="entry name" value="Ricin_B_lectin"/>
</dbReference>
<name>A0AAU7EF43_9FLAO</name>
<feature type="signal peptide" evidence="2">
    <location>
        <begin position="1"/>
        <end position="23"/>
    </location>
</feature>
<dbReference type="AlphaFoldDB" id="A0AAU7EF43"/>
<sequence>MKKPPLFISFFLLFAIGIWQINAQTSTSSHLEVQPSADEILIYDINATGVAKPLVWGLDTAQANETNVKRSISFMGIDNVDVVRVSYFTHLPLVGPNNDELHPDIKLLLNKRLGYLALLGRPMNLTMNSIRNSVDASYGDPSNGGYDPVAWAANIAATIRYFEDAGHNVISVAPCNECDNGSTYGNGDKPFSLALNTELRKLPELDGVRITSSTLNTDQAEPWYTYLKNTLEEGTTHQLAGSFANYASFFELVRQDGNYASNDELHNVIEAMAGLEYGLQMGIWWGTPEYTGGRFLKATKGSRLAYTENRGNWTAAAVYRNDDGQVEAYLGASERQAVATSYKFVSKDRAVFYDGQGPQREFFMQMPGGTGYHQNQPNAERLINIQWGEDVQPAINGMYKLVNRESGKVIQVAGGSTANGANIVIGSDADQLFQQWEMSMVPADVGGDFTYYKIGLGSATIQKLAVDASRLDNNTNIVSAGDSSSLNRHWFIEYAEDGWFFIGSRVSGKFLDAASITDNANVRQWERETGTDAHSQQWRFLPIGAPVEFDAPTAPTNLIATGNPESIQLNWTVSPEGDVAGYTIFRAESAGGTYSTIGRNVTTTSFVDNTVTIGRQYFYKIKAVDSSLNSSSYTVEVSATTSGNNALVAHYEFEQNILDTSINLNHTASSGAISYDSGEIGSESLVLNGSSFLQVPPDIANQEEITVATWVYWNGGNVWQRIFDFGNNPNEFMYMSPYSGTGYVQFGINNGSGLQTLDATVALTENQWSHVAITLGATAARLYINGILINESNTVTARPIDFKPMFNYIGKSQFSTNPLLSGRIDDFRIYNYELTAQDIANLYNKTLSTETCENNCIEGLSFWPIPADNILNFSSIDNSNELTTANIYDINGRLLKTKNFVNSAHGELNVSKLPSGMYILKLNKGEKTSIKKLLIKH</sequence>
<dbReference type="Pfam" id="PF18962">
    <property type="entry name" value="Por_Secre_tail"/>
    <property type="match status" value="1"/>
</dbReference>
<dbReference type="CDD" id="cd00161">
    <property type="entry name" value="beta-trefoil_Ricin-like"/>
    <property type="match status" value="1"/>
</dbReference>
<dbReference type="InterPro" id="IPR013783">
    <property type="entry name" value="Ig-like_fold"/>
</dbReference>
<dbReference type="SUPFAM" id="SSF50370">
    <property type="entry name" value="Ricin B-like lectins"/>
    <property type="match status" value="1"/>
</dbReference>
<evidence type="ECO:0000313" key="5">
    <source>
        <dbReference type="Proteomes" id="UP001224325"/>
    </source>
</evidence>
<dbReference type="Pfam" id="PF14200">
    <property type="entry name" value="RicinB_lectin_2"/>
    <property type="match status" value="1"/>
</dbReference>
<accession>A0AAU7EF43</accession>
<dbReference type="Pfam" id="PF13385">
    <property type="entry name" value="Laminin_G_3"/>
    <property type="match status" value="1"/>
</dbReference>
<dbReference type="Gene3D" id="2.60.40.10">
    <property type="entry name" value="Immunoglobulins"/>
    <property type="match status" value="1"/>
</dbReference>
<evidence type="ECO:0000313" key="4">
    <source>
        <dbReference type="EMBL" id="XBL14694.1"/>
    </source>
</evidence>
<proteinExistence type="predicted"/>
<dbReference type="NCBIfam" id="TIGR04183">
    <property type="entry name" value="Por_Secre_tail"/>
    <property type="match status" value="1"/>
</dbReference>
<dbReference type="RefSeq" id="WP_308991310.1">
    <property type="nucleotide sequence ID" value="NZ_CP155618.1"/>
</dbReference>